<dbReference type="STRING" id="56730.IE4872_CH01612"/>
<evidence type="ECO:0000259" key="1">
    <source>
        <dbReference type="PROSITE" id="PS51688"/>
    </source>
</evidence>
<protein>
    <submittedName>
        <fullName evidence="2">Peptidase S74 family domain-containing protein</fullName>
    </submittedName>
</protein>
<dbReference type="PROSITE" id="PS51688">
    <property type="entry name" value="ICA"/>
    <property type="match status" value="1"/>
</dbReference>
<reference evidence="2 3" key="1">
    <citation type="submission" date="2016-09" db="EMBL/GenBank/DDBJ databases">
        <title>The complete genome sequences of Rhizobium gallicum, symbiovars gallicum and phaseoli, symbionts associated to common bean (Phaseolus vulgaris).</title>
        <authorList>
            <person name="Bustos P."/>
            <person name="Santamaria R.I."/>
            <person name="Perez-Carrascal O.M."/>
            <person name="Juarez S."/>
            <person name="Lozano L."/>
            <person name="Martinez-Flores I."/>
            <person name="Martinez-Romero E."/>
            <person name="Cevallos M."/>
            <person name="Romero D."/>
            <person name="Davila G."/>
            <person name="Gonzalez V."/>
        </authorList>
    </citation>
    <scope>NUCLEOTIDE SEQUENCE [LARGE SCALE GENOMIC DNA]</scope>
    <source>
        <strain evidence="2 3">IE4872</strain>
    </source>
</reference>
<feature type="domain" description="Peptidase S74" evidence="1">
    <location>
        <begin position="888"/>
        <end position="1030"/>
    </location>
</feature>
<dbReference type="EMBL" id="CP017101">
    <property type="protein sequence ID" value="APO67254.1"/>
    <property type="molecule type" value="Genomic_DNA"/>
</dbReference>
<proteinExistence type="predicted"/>
<dbReference type="Proteomes" id="UP000184749">
    <property type="component" value="Chromosome"/>
</dbReference>
<dbReference type="AlphaFoldDB" id="A0A1L5NHA8"/>
<accession>A0A1L5NHA8</accession>
<evidence type="ECO:0000313" key="2">
    <source>
        <dbReference type="EMBL" id="APO67254.1"/>
    </source>
</evidence>
<organism evidence="2 3">
    <name type="scientific">Rhizobium gallicum</name>
    <dbReference type="NCBI Taxonomy" id="56730"/>
    <lineage>
        <taxon>Bacteria</taxon>
        <taxon>Pseudomonadati</taxon>
        <taxon>Pseudomonadota</taxon>
        <taxon>Alphaproteobacteria</taxon>
        <taxon>Hyphomicrobiales</taxon>
        <taxon>Rhizobiaceae</taxon>
        <taxon>Rhizobium/Agrobacterium group</taxon>
        <taxon>Rhizobium</taxon>
    </lineage>
</organism>
<dbReference type="Gene3D" id="1.10.10.10">
    <property type="entry name" value="Winged helix-like DNA-binding domain superfamily/Winged helix DNA-binding domain"/>
    <property type="match status" value="1"/>
</dbReference>
<dbReference type="CDD" id="cd10144">
    <property type="entry name" value="Peptidase_S74_CIMCD"/>
    <property type="match status" value="1"/>
</dbReference>
<dbReference type="Pfam" id="PF13884">
    <property type="entry name" value="Peptidase_S74"/>
    <property type="match status" value="1"/>
</dbReference>
<dbReference type="RefSeq" id="WP_074067552.1">
    <property type="nucleotide sequence ID" value="NZ_CP017101.1"/>
</dbReference>
<sequence>MVELAATIFADGPSADPSRPMKPLIRDWGTWLEQTLLAFTSGAGSILKTSRAALFADLAHNADTSAWVMGDPTAAYNGIYKKNGASGTGSWTRISDLPFSFIIASDIGAGTPNAILATTSIPVSGSALVWMNIFEANTASPVTVSFNGGSTLTIKTNSGDDVEPGGLVSGMVLLGIVSGSTFRLLSDQAISQSLYAARDEAEAAQTAAEAARDIAAGYASDAVSQGNVPIYGTVVGLSSLSVPIGINLIRLNGYYAAGDGGGAMYAKLGAVPSPVEAWHKQSADGAWWEITAGQDIHVEMFGAVRRTADDLIALSGGPILDGDEPLNEAAFQNAHDFVEAKGGGNFYGLGNVYLFGDTGWRYGRAVKFRGAGHGKWMPSFPTEAKTWEGTNLIPRRTGTRDYTARGITSCELSGGWRNSLDTPGRVFKLLSFMNRDASVATPATPRAMSVFIAPKERGQDKGAVEACRIVPWIGADGISTYSTQSGSDLGADWDIALLLDTVEGFHVSDVQVRGYWRMIGIAEVSPDFEDWSRSEANIFINSSATGFVGMAIRSGSQYKIQATSWNGSTGTVTIPWDAENPFPSTGGQISLINSGYVTYTSTTRSGSNLVFNGLTVDPTGNSLLRNPYRGTGFSTGAFINCEAWALWHHSGQKAEALGFPGPSEGFQVSGFPMRGLNFFNFSAFGEDSVSPAVHLHNCFDFNFFGGKAEIGIVLASPIESLQDLPTTAAGSTNNLGLHGFQFTSSIDKRSGYWHPRSVRDLQGQWNPLDELLSETFMLKALENQEFWLKMAASKNFRIKKSDGTDALTIFSSGSTTIPGAVTIGSGATGLLSSVSGFGLSLREGTTARLQILATSGSVTPGEDNTQNLGTGSLRWAQLFAGTATINTSDERLKREIEAITELVLDAWGDIEWCQYRFTDGERLHFGLVAQRVKAALEKHGLEAFELGLLCYDEWGDVYEDVYEEREVLVPLFNADGIETGEYWKDVEIVPTGEKRLATPAGNRYGLRYEECFAVEVAYQRRRMDRIEAKLTTEAVL</sequence>
<dbReference type="OrthoDB" id="7779280at2"/>
<gene>
    <name evidence="2" type="ORF">IE4872_CH01612</name>
</gene>
<dbReference type="InterPro" id="IPR036388">
    <property type="entry name" value="WH-like_DNA-bd_sf"/>
</dbReference>
<name>A0A1L5NHA8_9HYPH</name>
<evidence type="ECO:0000313" key="3">
    <source>
        <dbReference type="Proteomes" id="UP000184749"/>
    </source>
</evidence>
<dbReference type="InterPro" id="IPR030392">
    <property type="entry name" value="S74_ICA"/>
</dbReference>